<dbReference type="Proteomes" id="UP000604046">
    <property type="component" value="Unassembled WGS sequence"/>
</dbReference>
<dbReference type="InterPro" id="IPR036226">
    <property type="entry name" value="LipOase_C_sf"/>
</dbReference>
<dbReference type="SUPFAM" id="SSF48484">
    <property type="entry name" value="Lipoxigenase"/>
    <property type="match status" value="1"/>
</dbReference>
<dbReference type="OrthoDB" id="75140at2759"/>
<organism evidence="5 6">
    <name type="scientific">Symbiodinium natans</name>
    <dbReference type="NCBI Taxonomy" id="878477"/>
    <lineage>
        <taxon>Eukaryota</taxon>
        <taxon>Sar</taxon>
        <taxon>Alveolata</taxon>
        <taxon>Dinophyceae</taxon>
        <taxon>Suessiales</taxon>
        <taxon>Symbiodiniaceae</taxon>
        <taxon>Symbiodinium</taxon>
    </lineage>
</organism>
<feature type="domain" description="Lipoxygenase" evidence="4">
    <location>
        <begin position="197"/>
        <end position="371"/>
    </location>
</feature>
<keyword evidence="3" id="KW-0560">Oxidoreductase</keyword>
<evidence type="ECO:0000256" key="3">
    <source>
        <dbReference type="ARBA" id="ARBA00023002"/>
    </source>
</evidence>
<evidence type="ECO:0000313" key="5">
    <source>
        <dbReference type="EMBL" id="CAE7369635.1"/>
    </source>
</evidence>
<keyword evidence="2" id="KW-0223">Dioxygenase</keyword>
<keyword evidence="6" id="KW-1185">Reference proteome</keyword>
<keyword evidence="1" id="KW-0479">Metal-binding</keyword>
<gene>
    <name evidence="5" type="primary">ALOX12B</name>
    <name evidence="5" type="ORF">SNAT2548_LOCUS20148</name>
</gene>
<dbReference type="AlphaFoldDB" id="A0A812Q9P1"/>
<name>A0A812Q9P1_9DINO</name>
<evidence type="ECO:0000313" key="6">
    <source>
        <dbReference type="Proteomes" id="UP000604046"/>
    </source>
</evidence>
<evidence type="ECO:0000259" key="4">
    <source>
        <dbReference type="PROSITE" id="PS51393"/>
    </source>
</evidence>
<evidence type="ECO:0000256" key="2">
    <source>
        <dbReference type="ARBA" id="ARBA00022964"/>
    </source>
</evidence>
<dbReference type="GO" id="GO:0016702">
    <property type="term" value="F:oxidoreductase activity, acting on single donors with incorporation of molecular oxygen, incorporation of two atoms of oxygen"/>
    <property type="evidence" value="ECO:0007669"/>
    <property type="project" value="InterPro"/>
</dbReference>
<dbReference type="EMBL" id="CAJNDS010002201">
    <property type="protein sequence ID" value="CAE7369635.1"/>
    <property type="molecule type" value="Genomic_DNA"/>
</dbReference>
<comment type="caution">
    <text evidence="5">The sequence shown here is derived from an EMBL/GenBank/DDBJ whole genome shotgun (WGS) entry which is preliminary data.</text>
</comment>
<dbReference type="Gene3D" id="1.20.245.10">
    <property type="entry name" value="Lipoxygenase-1, Domain 5"/>
    <property type="match status" value="1"/>
</dbReference>
<dbReference type="InterPro" id="IPR013819">
    <property type="entry name" value="LipOase_C"/>
</dbReference>
<dbReference type="PROSITE" id="PS51393">
    <property type="entry name" value="LIPOXYGENASE_3"/>
    <property type="match status" value="1"/>
</dbReference>
<proteinExistence type="predicted"/>
<dbReference type="Pfam" id="PF00305">
    <property type="entry name" value="Lipoxygenase"/>
    <property type="match status" value="1"/>
</dbReference>
<dbReference type="GO" id="GO:0046872">
    <property type="term" value="F:metal ion binding"/>
    <property type="evidence" value="ECO:0007669"/>
    <property type="project" value="UniProtKB-KW"/>
</dbReference>
<sequence>MSMNAKTPNAGPEFMPVSGLRPREELPKSFLDYALFLRVPLGSADEFSLSSESMIERAMSVLPQSEHLETFGPDENPVEYVMNQLSSIYPTIYQEWPDKLSDTALARFCLHGLGAHRWRPEMRDGKKYFVTGLLFSPLVVKTNALSGLPVREGFERYGGDAYFDEHWKPVMIVDKGRGPLRDDGTQETVTTRPGDADWDRAKFRFRSSLFTLVTLVDHLYDIHLQKANLFVTAMREKMSSDHPVRRFMTPFTYRTITVNDNAFHNLITKNGMAPRCFALTDQGFGLAMAAAPSLVLTGTEVPVGPGGPMMFRTEYVEYLKTQGVDSAYWRQVSQLYEVFLRFVLGYLECYYPKKEDFANDPEMHALVKQYFFQLESAPPNMIGASGDFTLSYYVTGVDETYMFYAKFLAQIMFWVTAGHEQAGRIVVRLPVGSWSDCGNQAVAWRRFISALGPLDVQSSGGIRGPKKQHDRAATATALLMSFTSLPMPKFLGKTMACRV</sequence>
<dbReference type="PANTHER" id="PTHR11771">
    <property type="entry name" value="LIPOXYGENASE"/>
    <property type="match status" value="1"/>
</dbReference>
<evidence type="ECO:0000256" key="1">
    <source>
        <dbReference type="ARBA" id="ARBA00022723"/>
    </source>
</evidence>
<protein>
    <submittedName>
        <fullName evidence="5">ALOX12B protein</fullName>
    </submittedName>
</protein>
<reference evidence="5" key="1">
    <citation type="submission" date="2021-02" db="EMBL/GenBank/DDBJ databases">
        <authorList>
            <person name="Dougan E. K."/>
            <person name="Rhodes N."/>
            <person name="Thang M."/>
            <person name="Chan C."/>
        </authorList>
    </citation>
    <scope>NUCLEOTIDE SEQUENCE</scope>
</reference>
<accession>A0A812Q9P1</accession>
<dbReference type="GO" id="GO:0034440">
    <property type="term" value="P:lipid oxidation"/>
    <property type="evidence" value="ECO:0007669"/>
    <property type="project" value="InterPro"/>
</dbReference>
<dbReference type="InterPro" id="IPR000907">
    <property type="entry name" value="LipOase"/>
</dbReference>